<comment type="similarity">
    <text evidence="2">Belongs to the RRM RBM34 family.</text>
</comment>
<dbReference type="AlphaFoldDB" id="A0A0A9D0P9"/>
<evidence type="ECO:0000256" key="4">
    <source>
        <dbReference type="ARBA" id="ARBA00023242"/>
    </source>
</evidence>
<sequence>MACPPRKKLRGEGPLYDRKRTVFVGNLPFDVKDEELYRLFCGSSGSEGNVEAIRVIRDPNSSLGKGIAYVLFKTREAANSVVRKRDIKIRDRILRLSHVKSVDATPKKTTDGGKAKRGPKFKEVSMPGSKSHEGGDKAKRKASDLSYQGLRSSKSGVVKKAKVNQRPSNEGKQGKTNESGPSARKGKRPAVAARKAKQLAKKRKLDASTPENTHRSKKPKK</sequence>
<feature type="compositionally biased region" description="Basic residues" evidence="6">
    <location>
        <begin position="184"/>
        <end position="204"/>
    </location>
</feature>
<feature type="compositionally biased region" description="Basic and acidic residues" evidence="6">
    <location>
        <begin position="105"/>
        <end position="114"/>
    </location>
</feature>
<dbReference type="Pfam" id="PF00076">
    <property type="entry name" value="RRM_1"/>
    <property type="match status" value="1"/>
</dbReference>
<protein>
    <recommendedName>
        <fullName evidence="7">RRM domain-containing protein</fullName>
    </recommendedName>
</protein>
<feature type="compositionally biased region" description="Polar residues" evidence="6">
    <location>
        <begin position="165"/>
        <end position="180"/>
    </location>
</feature>
<evidence type="ECO:0000256" key="1">
    <source>
        <dbReference type="ARBA" id="ARBA00004604"/>
    </source>
</evidence>
<evidence type="ECO:0000256" key="3">
    <source>
        <dbReference type="ARBA" id="ARBA00022884"/>
    </source>
</evidence>
<organism evidence="8">
    <name type="scientific">Arundo donax</name>
    <name type="common">Giant reed</name>
    <name type="synonym">Donax arundinaceus</name>
    <dbReference type="NCBI Taxonomy" id="35708"/>
    <lineage>
        <taxon>Eukaryota</taxon>
        <taxon>Viridiplantae</taxon>
        <taxon>Streptophyta</taxon>
        <taxon>Embryophyta</taxon>
        <taxon>Tracheophyta</taxon>
        <taxon>Spermatophyta</taxon>
        <taxon>Magnoliopsida</taxon>
        <taxon>Liliopsida</taxon>
        <taxon>Poales</taxon>
        <taxon>Poaceae</taxon>
        <taxon>PACMAD clade</taxon>
        <taxon>Arundinoideae</taxon>
        <taxon>Arundineae</taxon>
        <taxon>Arundo</taxon>
    </lineage>
</organism>
<accession>A0A0A9D0P9</accession>
<dbReference type="Gene3D" id="3.30.70.330">
    <property type="match status" value="1"/>
</dbReference>
<dbReference type="InterPro" id="IPR000504">
    <property type="entry name" value="RRM_dom"/>
</dbReference>
<evidence type="ECO:0000256" key="6">
    <source>
        <dbReference type="SAM" id="MobiDB-lite"/>
    </source>
</evidence>
<keyword evidence="4" id="KW-0539">Nucleus</keyword>
<dbReference type="InterPro" id="IPR012677">
    <property type="entry name" value="Nucleotide-bd_a/b_plait_sf"/>
</dbReference>
<reference evidence="8" key="1">
    <citation type="submission" date="2014-09" db="EMBL/GenBank/DDBJ databases">
        <authorList>
            <person name="Magalhaes I.L.F."/>
            <person name="Oliveira U."/>
            <person name="Santos F.R."/>
            <person name="Vidigal T.H.D.A."/>
            <person name="Brescovit A.D."/>
            <person name="Santos A.J."/>
        </authorList>
    </citation>
    <scope>NUCLEOTIDE SEQUENCE</scope>
    <source>
        <tissue evidence="8">Shoot tissue taken approximately 20 cm above the soil surface</tissue>
    </source>
</reference>
<dbReference type="PROSITE" id="PS50102">
    <property type="entry name" value="RRM"/>
    <property type="match status" value="1"/>
</dbReference>
<dbReference type="SMART" id="SM00360">
    <property type="entry name" value="RRM"/>
    <property type="match status" value="1"/>
</dbReference>
<keyword evidence="3 5" id="KW-0694">RNA-binding</keyword>
<dbReference type="GO" id="GO:0003723">
    <property type="term" value="F:RNA binding"/>
    <property type="evidence" value="ECO:0007669"/>
    <property type="project" value="UniProtKB-UniRule"/>
</dbReference>
<feature type="region of interest" description="Disordered" evidence="6">
    <location>
        <begin position="103"/>
        <end position="221"/>
    </location>
</feature>
<name>A0A0A9D0P9_ARUDO</name>
<evidence type="ECO:0000313" key="8">
    <source>
        <dbReference type="EMBL" id="JAD79210.1"/>
    </source>
</evidence>
<evidence type="ECO:0000256" key="2">
    <source>
        <dbReference type="ARBA" id="ARBA00007077"/>
    </source>
</evidence>
<reference evidence="8" key="2">
    <citation type="journal article" date="2015" name="Data Brief">
        <title>Shoot transcriptome of the giant reed, Arundo donax.</title>
        <authorList>
            <person name="Barrero R.A."/>
            <person name="Guerrero F.D."/>
            <person name="Moolhuijzen P."/>
            <person name="Goolsby J.A."/>
            <person name="Tidwell J."/>
            <person name="Bellgard S.E."/>
            <person name="Bellgard M.I."/>
        </authorList>
    </citation>
    <scope>NUCLEOTIDE SEQUENCE</scope>
    <source>
        <tissue evidence="8">Shoot tissue taken approximately 20 cm above the soil surface</tissue>
    </source>
</reference>
<evidence type="ECO:0000259" key="7">
    <source>
        <dbReference type="PROSITE" id="PS50102"/>
    </source>
</evidence>
<feature type="compositionally biased region" description="Basic and acidic residues" evidence="6">
    <location>
        <begin position="130"/>
        <end position="143"/>
    </location>
</feature>
<dbReference type="PANTHER" id="PTHR23236:SF25">
    <property type="entry name" value="RNA-BINDING PROTEIN 34"/>
    <property type="match status" value="1"/>
</dbReference>
<dbReference type="GO" id="GO:0005730">
    <property type="term" value="C:nucleolus"/>
    <property type="evidence" value="ECO:0007669"/>
    <property type="project" value="UniProtKB-SubCell"/>
</dbReference>
<proteinExistence type="inferred from homology"/>
<dbReference type="EMBL" id="GBRH01218685">
    <property type="protein sequence ID" value="JAD79210.1"/>
    <property type="molecule type" value="Transcribed_RNA"/>
</dbReference>
<comment type="subcellular location">
    <subcellularLocation>
        <location evidence="1">Nucleus</location>
        <location evidence="1">Nucleolus</location>
    </subcellularLocation>
</comment>
<dbReference type="PANTHER" id="PTHR23236">
    <property type="entry name" value="EUKARYOTIC TRANSLATION INITIATION FACTOR 4B/4H"/>
    <property type="match status" value="1"/>
</dbReference>
<evidence type="ECO:0000256" key="5">
    <source>
        <dbReference type="PROSITE-ProRule" id="PRU00176"/>
    </source>
</evidence>
<dbReference type="SUPFAM" id="SSF54928">
    <property type="entry name" value="RNA-binding domain, RBD"/>
    <property type="match status" value="1"/>
</dbReference>
<feature type="domain" description="RRM" evidence="7">
    <location>
        <begin position="20"/>
        <end position="101"/>
    </location>
</feature>
<dbReference type="InterPro" id="IPR035979">
    <property type="entry name" value="RBD_domain_sf"/>
</dbReference>